<name>A0ABW8I7T6_9BACI</name>
<comment type="caution">
    <text evidence="9">The sequence shown here is derived from an EMBL/GenBank/DDBJ whole genome shotgun (WGS) entry which is preliminary data.</text>
</comment>
<dbReference type="Pfam" id="PF25982">
    <property type="entry name" value="HH_YknX"/>
    <property type="match status" value="1"/>
</dbReference>
<keyword evidence="10" id="KW-1185">Reference proteome</keyword>
<dbReference type="Gene3D" id="2.40.420.20">
    <property type="match status" value="1"/>
</dbReference>
<keyword evidence="4" id="KW-0812">Transmembrane</keyword>
<dbReference type="InterPro" id="IPR058638">
    <property type="entry name" value="HH_YknX-like"/>
</dbReference>
<evidence type="ECO:0000256" key="2">
    <source>
        <dbReference type="ARBA" id="ARBA00023054"/>
    </source>
</evidence>
<dbReference type="InterPro" id="IPR058636">
    <property type="entry name" value="Beta-barrel_YknX"/>
</dbReference>
<feature type="domain" description="YknX-like C-terminal permuted SH3-like" evidence="7">
    <location>
        <begin position="321"/>
        <end position="388"/>
    </location>
</feature>
<organism evidence="9 10">
    <name type="scientific">Bacillus lumedeiriae</name>
    <dbReference type="NCBI Taxonomy" id="3058829"/>
    <lineage>
        <taxon>Bacteria</taxon>
        <taxon>Bacillati</taxon>
        <taxon>Bacillota</taxon>
        <taxon>Bacilli</taxon>
        <taxon>Bacillales</taxon>
        <taxon>Bacillaceae</taxon>
        <taxon>Bacillus</taxon>
    </lineage>
</organism>
<evidence type="ECO:0000256" key="4">
    <source>
        <dbReference type="SAM" id="Phobius"/>
    </source>
</evidence>
<dbReference type="EMBL" id="JAUIYO010000003">
    <property type="protein sequence ID" value="MFK2825517.1"/>
    <property type="molecule type" value="Genomic_DNA"/>
</dbReference>
<dbReference type="Gene3D" id="2.40.30.170">
    <property type="match status" value="1"/>
</dbReference>
<reference evidence="9 10" key="1">
    <citation type="submission" date="2023-07" db="EMBL/GenBank/DDBJ databases">
        <title>Bacillus lucianemedeirus sp. nov, a new species isolated from an immunobiological production facility.</title>
        <authorList>
            <person name="Costa L.V."/>
            <person name="Miranda R.V.S.L."/>
            <person name="Brandao M.L.L."/>
            <person name="Reis C.M.F."/>
            <person name="Frazao A.M."/>
            <person name="Cruz F.V."/>
            <person name="Baio P.V.P."/>
            <person name="Veras J.F.C."/>
            <person name="Ramos J.N."/>
            <person name="Vieira V."/>
        </authorList>
    </citation>
    <scope>NUCLEOTIDE SEQUENCE [LARGE SCALE GENOMIC DNA]</scope>
    <source>
        <strain evidence="9 10">B190/17</strain>
    </source>
</reference>
<keyword evidence="2 3" id="KW-0175">Coiled coil</keyword>
<evidence type="ECO:0000259" key="6">
    <source>
        <dbReference type="Pfam" id="PF25984"/>
    </source>
</evidence>
<dbReference type="PANTHER" id="PTHR32347:SF14">
    <property type="entry name" value="EFFLUX SYSTEM COMPONENT YKNX-RELATED"/>
    <property type="match status" value="1"/>
</dbReference>
<feature type="domain" description="YknX-like beta-barrel" evidence="8">
    <location>
        <begin position="225"/>
        <end position="310"/>
    </location>
</feature>
<comment type="subcellular location">
    <subcellularLocation>
        <location evidence="1">Cell envelope</location>
    </subcellularLocation>
</comment>
<dbReference type="Pfam" id="PF25984">
    <property type="entry name" value="BSH_YknX"/>
    <property type="match status" value="1"/>
</dbReference>
<dbReference type="InterPro" id="IPR058637">
    <property type="entry name" value="YknX-like_C"/>
</dbReference>
<dbReference type="InterPro" id="IPR058639">
    <property type="entry name" value="BSH_YknX-like"/>
</dbReference>
<feature type="transmembrane region" description="Helical" evidence="4">
    <location>
        <begin position="6"/>
        <end position="26"/>
    </location>
</feature>
<evidence type="ECO:0000313" key="10">
    <source>
        <dbReference type="Proteomes" id="UP001619911"/>
    </source>
</evidence>
<evidence type="ECO:0000256" key="3">
    <source>
        <dbReference type="SAM" id="Coils"/>
    </source>
</evidence>
<evidence type="ECO:0000256" key="1">
    <source>
        <dbReference type="ARBA" id="ARBA00004196"/>
    </source>
</evidence>
<feature type="coiled-coil region" evidence="3">
    <location>
        <begin position="122"/>
        <end position="178"/>
    </location>
</feature>
<accession>A0ABW8I7T6</accession>
<protein>
    <submittedName>
        <fullName evidence="9">Efflux RND transporter periplasmic adaptor subunit</fullName>
    </submittedName>
</protein>
<dbReference type="PANTHER" id="PTHR32347">
    <property type="entry name" value="EFFLUX SYSTEM COMPONENT YKNX-RELATED"/>
    <property type="match status" value="1"/>
</dbReference>
<keyword evidence="4" id="KW-0472">Membrane</keyword>
<dbReference type="Pfam" id="PF25990">
    <property type="entry name" value="Beta-barrel_YknX"/>
    <property type="match status" value="1"/>
</dbReference>
<dbReference type="Gene3D" id="2.40.50.100">
    <property type="match status" value="1"/>
</dbReference>
<feature type="domain" description="YknX-like barrel-sandwich hybrid" evidence="6">
    <location>
        <begin position="68"/>
        <end position="206"/>
    </location>
</feature>
<feature type="domain" description="YknX-like alpha-helical hairpin" evidence="5">
    <location>
        <begin position="105"/>
        <end position="180"/>
    </location>
</feature>
<gene>
    <name evidence="9" type="ORF">QYG89_07425</name>
</gene>
<evidence type="ECO:0000313" key="9">
    <source>
        <dbReference type="EMBL" id="MFK2825517.1"/>
    </source>
</evidence>
<sequence length="397" mass="43949">MGKKKWIITTAVLAAVVLSIGSYVFLKKGSGEAMEAIEPFPIQVSELSGGVNGNGQLFAGVVEPKEKQKIMLEPERGKVDEVFVSEGDEVQSGAKLFSYNNQEGQMQVKEKAIDVEMSNITVNQKKEEISTYRKQLKNAAAEEKNELQQQLKQAEVDLKMANLEAQKVKMDYEELKKKINNHIVTAKVNGIIQKIDTEQQQTDQENGGANSSSFMEIVNTDAVYVKGTVNELVKDELQIGQAVRVVSRKNPEQQWSGKIAEIGKLPSEESDGESFMDYEDPSNPTASNYPFKVQLDNHDGLDFGYHVFIELAGEAAESQEIVLPTDMIMQDGKKASVWKVKDGALTKQEVELGAEMEDGMMIVVRKGLTLDDYVVFPDDSLKEGKKVTTDAATEEPL</sequence>
<evidence type="ECO:0000259" key="8">
    <source>
        <dbReference type="Pfam" id="PF25990"/>
    </source>
</evidence>
<keyword evidence="4" id="KW-1133">Transmembrane helix</keyword>
<dbReference type="Gene3D" id="1.10.287.470">
    <property type="entry name" value="Helix hairpin bin"/>
    <property type="match status" value="1"/>
</dbReference>
<dbReference type="RefSeq" id="WP_404316149.1">
    <property type="nucleotide sequence ID" value="NZ_JAUIYO010000003.1"/>
</dbReference>
<dbReference type="Pfam" id="PF25989">
    <property type="entry name" value="YknX_C"/>
    <property type="match status" value="1"/>
</dbReference>
<dbReference type="InterPro" id="IPR050465">
    <property type="entry name" value="UPF0194_transport"/>
</dbReference>
<proteinExistence type="predicted"/>
<evidence type="ECO:0000259" key="7">
    <source>
        <dbReference type="Pfam" id="PF25989"/>
    </source>
</evidence>
<dbReference type="Proteomes" id="UP001619911">
    <property type="component" value="Unassembled WGS sequence"/>
</dbReference>
<evidence type="ECO:0000259" key="5">
    <source>
        <dbReference type="Pfam" id="PF25982"/>
    </source>
</evidence>